<keyword evidence="2" id="KW-1185">Reference proteome</keyword>
<accession>A0A9D4FG62</accession>
<dbReference type="Proteomes" id="UP000828390">
    <property type="component" value="Unassembled WGS sequence"/>
</dbReference>
<evidence type="ECO:0000313" key="1">
    <source>
        <dbReference type="EMBL" id="KAH3798459.1"/>
    </source>
</evidence>
<gene>
    <name evidence="1" type="ORF">DPMN_152058</name>
</gene>
<dbReference type="AlphaFoldDB" id="A0A9D4FG62"/>
<reference evidence="1" key="2">
    <citation type="submission" date="2020-11" db="EMBL/GenBank/DDBJ databases">
        <authorList>
            <person name="McCartney M.A."/>
            <person name="Auch B."/>
            <person name="Kono T."/>
            <person name="Mallez S."/>
            <person name="Becker A."/>
            <person name="Gohl D.M."/>
            <person name="Silverstein K.A.T."/>
            <person name="Koren S."/>
            <person name="Bechman K.B."/>
            <person name="Herman A."/>
            <person name="Abrahante J.E."/>
            <person name="Garbe J."/>
        </authorList>
    </citation>
    <scope>NUCLEOTIDE SEQUENCE</scope>
    <source>
        <strain evidence="1">Duluth1</strain>
        <tissue evidence="1">Whole animal</tissue>
    </source>
</reference>
<comment type="caution">
    <text evidence="1">The sequence shown here is derived from an EMBL/GenBank/DDBJ whole genome shotgun (WGS) entry which is preliminary data.</text>
</comment>
<reference evidence="1" key="1">
    <citation type="journal article" date="2019" name="bioRxiv">
        <title>The Genome of the Zebra Mussel, Dreissena polymorpha: A Resource for Invasive Species Research.</title>
        <authorList>
            <person name="McCartney M.A."/>
            <person name="Auch B."/>
            <person name="Kono T."/>
            <person name="Mallez S."/>
            <person name="Zhang Y."/>
            <person name="Obille A."/>
            <person name="Becker A."/>
            <person name="Abrahante J.E."/>
            <person name="Garbe J."/>
            <person name="Badalamenti J.P."/>
            <person name="Herman A."/>
            <person name="Mangelson H."/>
            <person name="Liachko I."/>
            <person name="Sullivan S."/>
            <person name="Sone E.D."/>
            <person name="Koren S."/>
            <person name="Silverstein K.A.T."/>
            <person name="Beckman K.B."/>
            <person name="Gohl D.M."/>
        </authorList>
    </citation>
    <scope>NUCLEOTIDE SEQUENCE</scope>
    <source>
        <strain evidence="1">Duluth1</strain>
        <tissue evidence="1">Whole animal</tissue>
    </source>
</reference>
<protein>
    <submittedName>
        <fullName evidence="1">Uncharacterized protein</fullName>
    </submittedName>
</protein>
<sequence length="50" mass="6817">MGIWFQWNLNRRPIRWRWSDKWRLWKNRRWWQEILDSSNRHQLFTKYRRQ</sequence>
<organism evidence="1 2">
    <name type="scientific">Dreissena polymorpha</name>
    <name type="common">Zebra mussel</name>
    <name type="synonym">Mytilus polymorpha</name>
    <dbReference type="NCBI Taxonomy" id="45954"/>
    <lineage>
        <taxon>Eukaryota</taxon>
        <taxon>Metazoa</taxon>
        <taxon>Spiralia</taxon>
        <taxon>Lophotrochozoa</taxon>
        <taxon>Mollusca</taxon>
        <taxon>Bivalvia</taxon>
        <taxon>Autobranchia</taxon>
        <taxon>Heteroconchia</taxon>
        <taxon>Euheterodonta</taxon>
        <taxon>Imparidentia</taxon>
        <taxon>Neoheterodontei</taxon>
        <taxon>Myida</taxon>
        <taxon>Dreissenoidea</taxon>
        <taxon>Dreissenidae</taxon>
        <taxon>Dreissena</taxon>
    </lineage>
</organism>
<dbReference type="EMBL" id="JAIWYP010000007">
    <property type="protein sequence ID" value="KAH3798459.1"/>
    <property type="molecule type" value="Genomic_DNA"/>
</dbReference>
<proteinExistence type="predicted"/>
<evidence type="ECO:0000313" key="2">
    <source>
        <dbReference type="Proteomes" id="UP000828390"/>
    </source>
</evidence>
<name>A0A9D4FG62_DREPO</name>